<sequence>MSIFPDYVSNLNTATESSAMATSSIPKEYAWDFEKNNFLLKDGKFQVVEGKEALKIWMWKALHTMKMTYSIYSNSYGHDLDSIIGQGFSNGLVESEAKRLVRECLSANLHILRIEGFKVNYEEDKLSIEFTAITDQGKVNINV</sequence>
<dbReference type="Proteomes" id="UP000244910">
    <property type="component" value="Chromosome"/>
</dbReference>
<name>A0A2U8DMT9_9CLOT</name>
<dbReference type="RefSeq" id="WP_032077587.1">
    <property type="nucleotide sequence ID" value="NZ_CP020953.1"/>
</dbReference>
<evidence type="ECO:0000313" key="2">
    <source>
        <dbReference type="Proteomes" id="UP000244910"/>
    </source>
</evidence>
<reference evidence="2" key="1">
    <citation type="submission" date="2017-04" db="EMBL/GenBank/DDBJ databases">
        <authorList>
            <person name="Song Y."/>
            <person name="Cho B.-K."/>
        </authorList>
    </citation>
    <scope>NUCLEOTIDE SEQUENCE [LARGE SCALE GENOMIC DNA]</scope>
    <source>
        <strain evidence="2">SL1</strain>
    </source>
</reference>
<dbReference type="AlphaFoldDB" id="A0A2U8DMT9"/>
<keyword evidence="2" id="KW-1185">Reference proteome</keyword>
<accession>A0A2U8DMT9</accession>
<gene>
    <name evidence="1" type="ORF">B9W14_06010</name>
</gene>
<dbReference type="Pfam" id="PF10934">
    <property type="entry name" value="Sheath_initiator"/>
    <property type="match status" value="1"/>
</dbReference>
<organism evidence="1 2">
    <name type="scientific">Clostridium drakei</name>
    <dbReference type="NCBI Taxonomy" id="332101"/>
    <lineage>
        <taxon>Bacteria</taxon>
        <taxon>Bacillati</taxon>
        <taxon>Bacillota</taxon>
        <taxon>Clostridia</taxon>
        <taxon>Eubacteriales</taxon>
        <taxon>Clostridiaceae</taxon>
        <taxon>Clostridium</taxon>
    </lineage>
</organism>
<dbReference type="KEGG" id="cdrk:B9W14_06010"/>
<protein>
    <recommendedName>
        <fullName evidence="3">DUF2634 domain-containing protein</fullName>
    </recommendedName>
</protein>
<evidence type="ECO:0000313" key="1">
    <source>
        <dbReference type="EMBL" id="AWI04067.1"/>
    </source>
</evidence>
<dbReference type="EMBL" id="CP020953">
    <property type="protein sequence ID" value="AWI04067.1"/>
    <property type="molecule type" value="Genomic_DNA"/>
</dbReference>
<dbReference type="OrthoDB" id="89089at2"/>
<evidence type="ECO:0008006" key="3">
    <source>
        <dbReference type="Google" id="ProtNLM"/>
    </source>
</evidence>
<dbReference type="InterPro" id="IPR020288">
    <property type="entry name" value="Sheath_initiator"/>
</dbReference>
<proteinExistence type="predicted"/>